<name>A0A8K0PIN2_9PEZI</name>
<dbReference type="AlphaFoldDB" id="A0A8K0PIN2"/>
<feature type="region of interest" description="Disordered" evidence="1">
    <location>
        <begin position="1"/>
        <end position="31"/>
    </location>
</feature>
<keyword evidence="3" id="KW-1185">Reference proteome</keyword>
<evidence type="ECO:0000313" key="2">
    <source>
        <dbReference type="EMBL" id="KAG8631321.1"/>
    </source>
</evidence>
<evidence type="ECO:0000256" key="1">
    <source>
        <dbReference type="SAM" id="MobiDB-lite"/>
    </source>
</evidence>
<sequence length="209" mass="23372">MFHYPINRSSSPEDVDMDANPSDLPRETIDTRPLSGSTLALAGNPDEIKAWLHRATIERGCRVKGLCRLCKFGDSSEGHIIVTPVIKYLLHDYYVKNGLECRLGWECPLGHRAEDNQHLMTVLPEALQVLNTYVGLDQCVHGPYCLLGEPARPLEIVVPEMVKLCELHSTTPGRDQRGRFECMKPLFSTKKSLDSSLGSMGGLDPRDRE</sequence>
<reference evidence="2" key="1">
    <citation type="submission" date="2021-07" db="EMBL/GenBank/DDBJ databases">
        <title>Elsinoe batatas strain:CRI-CJ2 Genome sequencing and assembly.</title>
        <authorList>
            <person name="Huang L."/>
        </authorList>
    </citation>
    <scope>NUCLEOTIDE SEQUENCE</scope>
    <source>
        <strain evidence="2">CRI-CJ2</strain>
    </source>
</reference>
<gene>
    <name evidence="2" type="ORF">KVT40_000461</name>
</gene>
<evidence type="ECO:0000313" key="3">
    <source>
        <dbReference type="Proteomes" id="UP000809789"/>
    </source>
</evidence>
<dbReference type="OrthoDB" id="10476565at2759"/>
<dbReference type="EMBL" id="JAESVG020000001">
    <property type="protein sequence ID" value="KAG8631321.1"/>
    <property type="molecule type" value="Genomic_DNA"/>
</dbReference>
<accession>A0A8K0PIN2</accession>
<organism evidence="2 3">
    <name type="scientific">Elsinoe batatas</name>
    <dbReference type="NCBI Taxonomy" id="2601811"/>
    <lineage>
        <taxon>Eukaryota</taxon>
        <taxon>Fungi</taxon>
        <taxon>Dikarya</taxon>
        <taxon>Ascomycota</taxon>
        <taxon>Pezizomycotina</taxon>
        <taxon>Dothideomycetes</taxon>
        <taxon>Dothideomycetidae</taxon>
        <taxon>Myriangiales</taxon>
        <taxon>Elsinoaceae</taxon>
        <taxon>Elsinoe</taxon>
    </lineage>
</organism>
<dbReference type="Proteomes" id="UP000809789">
    <property type="component" value="Unassembled WGS sequence"/>
</dbReference>
<protein>
    <submittedName>
        <fullName evidence="2">Uncharacterized protein</fullName>
    </submittedName>
</protein>
<comment type="caution">
    <text evidence="2">The sequence shown here is derived from an EMBL/GenBank/DDBJ whole genome shotgun (WGS) entry which is preliminary data.</text>
</comment>
<proteinExistence type="predicted"/>